<name>A0ABS8CY88_9FIRM</name>
<proteinExistence type="predicted"/>
<dbReference type="EMBL" id="JAJBMB010000007">
    <property type="protein sequence ID" value="MCB5446205.1"/>
    <property type="molecule type" value="Genomic_DNA"/>
</dbReference>
<organism evidence="1 2">
    <name type="scientific">Intestinibacter bartlettii</name>
    <dbReference type="NCBI Taxonomy" id="261299"/>
    <lineage>
        <taxon>Bacteria</taxon>
        <taxon>Bacillati</taxon>
        <taxon>Bacillota</taxon>
        <taxon>Clostridia</taxon>
        <taxon>Peptostreptococcales</taxon>
        <taxon>Peptostreptococcaceae</taxon>
        <taxon>Intestinibacter</taxon>
    </lineage>
</organism>
<dbReference type="Pfam" id="PF08665">
    <property type="entry name" value="PglZ"/>
    <property type="match status" value="1"/>
</dbReference>
<dbReference type="Proteomes" id="UP001299409">
    <property type="component" value="Unassembled WGS sequence"/>
</dbReference>
<protein>
    <submittedName>
        <fullName evidence="1">BREX-1 system phosphatase PglZ type A</fullName>
    </submittedName>
</protein>
<dbReference type="NCBIfam" id="TIGR02687">
    <property type="entry name" value="BREX-1 system phosphatase PglZ type A"/>
    <property type="match status" value="1"/>
</dbReference>
<evidence type="ECO:0000313" key="2">
    <source>
        <dbReference type="Proteomes" id="UP001299409"/>
    </source>
</evidence>
<gene>
    <name evidence="1" type="primary">pglZ</name>
    <name evidence="1" type="ORF">LIP50_08335</name>
</gene>
<sequence length="854" mass="100450">MNLDEITKVLIEIYNEPLINENPRHIVFWYDSEGEFIEDIDNINIQNVKTLKLTQNNYFKTRYILEKEDKTSNILIYANMSKPSPREDWLLDVLKYSIEFSTDKTTVTMRDLNIKDKSLTPIIKNYSKFFNNKERYSAFKKLDIYNYTEENIHIAVLSVLCKLSVLDFEEVTKVLLREFLNKDKKYLENIKKFGDIDAFWELCSKYYGYNLEEKSIGKLMILLAITDLDEKIDKQLPKSYTEYISDKKSNCSIFINHFMNDREDSDTYKKLADKVQHVIKLEEVVSKLNEEDFIKCDTFRYFDEVTIKNIVDVLISGADEFDKYEEIINKRKSLNWYPDYKNYYDALEQAINLFRLKDNIDYIKEKSPYEMIEAYYNNGDNSYYLIDKAYRKFYVAYDKIQDKDILYELMQSIEQVYTNWYLDELSLKWSSTVDYNLKTEWNIPGVISQKAFYSNYIEPHNLSKERVFVIISDALRYECAKEFSDILNTEVKGSATVDVLQGVLPSCTKIGMASLLPNKNITLDEKNNVYVDDISSEGTLNREKILKYKNSNSLAITYKYLEYLSSNEFKKVFTGKKVIYIYHNVIDARGDNASTEREVFEACEEAFVELKQLVNNLVNRLNAVNIYITSDHGFLYRRGSIKTTEKINYKSDDKYSRRYAISDKFTKQEGTLTFSMDYILANKGEKFVTVPRGEVRFAKQGVGSNYVHGGIMPQEIVIPVIKFKGNKKSSKIEESYVEVEMSTISKKITTPRFTINFFQKNMVEDKKQPIMLKARFEDEAGNVISNEISIIADNKSHNAEERVFKERFALKSSIKYDKNSKYYLVMLEDNNEINTEYKKYEFIIDIAIQDDFEF</sequence>
<comment type="caution">
    <text evidence="1">The sequence shown here is derived from an EMBL/GenBank/DDBJ whole genome shotgun (WGS) entry which is preliminary data.</text>
</comment>
<keyword evidence="2" id="KW-1185">Reference proteome</keyword>
<evidence type="ECO:0000313" key="1">
    <source>
        <dbReference type="EMBL" id="MCB5446205.1"/>
    </source>
</evidence>
<dbReference type="InterPro" id="IPR014060">
    <property type="entry name" value="PglZ"/>
</dbReference>
<reference evidence="1 2" key="1">
    <citation type="submission" date="2021-10" db="EMBL/GenBank/DDBJ databases">
        <title>Collection of gut derived symbiotic bacterial strains cultured from healthy donors.</title>
        <authorList>
            <person name="Lin H."/>
            <person name="Littmann E."/>
            <person name="Claire K."/>
            <person name="Pamer E."/>
        </authorList>
    </citation>
    <scope>NUCLEOTIDE SEQUENCE [LARGE SCALE GENOMIC DNA]</scope>
    <source>
        <strain evidence="1 2">MSK.17.68</strain>
    </source>
</reference>
<accession>A0ABS8CY88</accession>
<dbReference type="RefSeq" id="WP_226924217.1">
    <property type="nucleotide sequence ID" value="NZ_BAABXU010000001.1"/>
</dbReference>